<dbReference type="AlphaFoldDB" id="A0A1X7V7X9"/>
<dbReference type="OrthoDB" id="10040207at2759"/>
<reference evidence="2" key="2">
    <citation type="submission" date="2017-05" db="UniProtKB">
        <authorList>
            <consortium name="EnsemblMetazoa"/>
        </authorList>
    </citation>
    <scope>IDENTIFICATION</scope>
</reference>
<name>A0A1X7V7X9_AMPQE</name>
<protein>
    <submittedName>
        <fullName evidence="2">Uncharacterized protein</fullName>
    </submittedName>
</protein>
<dbReference type="PANTHER" id="PTHR31393:SF2">
    <property type="entry name" value="CHROMOSOME 7 OPEN READING FRAME 31"/>
    <property type="match status" value="1"/>
</dbReference>
<dbReference type="GO" id="GO:0005813">
    <property type="term" value="C:centrosome"/>
    <property type="evidence" value="ECO:0007669"/>
    <property type="project" value="TreeGrafter"/>
</dbReference>
<gene>
    <name evidence="2" type="primary">100641841</name>
</gene>
<evidence type="ECO:0000256" key="1">
    <source>
        <dbReference type="SAM" id="MobiDB-lite"/>
    </source>
</evidence>
<feature type="compositionally biased region" description="Polar residues" evidence="1">
    <location>
        <begin position="426"/>
        <end position="445"/>
    </location>
</feature>
<sequence>MSAGLSQYHYRTSTYPFISPTFQSHQLWTPFYLQRITIDNPNYHTFLSRSITTNPPHLNALSRRVQRYGDNGFFQQKDIPVEQKYDVTSLQRSSIRPWDQIVSRPIVTPLVMSKESDLPFPAEHPFTSHISQFSVFPDTCKTNTGLHLREPTPLVIGTTTCIETETINDVQIQTKAVGTQTDEGEMEDEDNCKKQKAYLISDKSYCHAARKEIHNVGLSVSCKDNSHLLASLRPGIYRWDVSRSLSPGHQRSMTYPAPTTMYSPNNHPVSFRSLPLSPGTRQALESVNHRISTSTTYEREFSSPRPVPKPTLSTFNKQMSASSSRGKYARAPVFHQLYSEDSSTPSRPQSGSTLYTRKLSLPDGHQRDANDANVSTTDKATQTDFEEGNLDEKEGVNNEMESVKITQFQLPVRPESEDGGYLRPSTAGSYSTSGQSCSDHPSTESVLKVPYNRTEALQRFNMVHYERAPDIRENSIRSGRRHIINGYHAYYWH</sequence>
<organism evidence="2">
    <name type="scientific">Amphimedon queenslandica</name>
    <name type="common">Sponge</name>
    <dbReference type="NCBI Taxonomy" id="400682"/>
    <lineage>
        <taxon>Eukaryota</taxon>
        <taxon>Metazoa</taxon>
        <taxon>Porifera</taxon>
        <taxon>Demospongiae</taxon>
        <taxon>Heteroscleromorpha</taxon>
        <taxon>Haplosclerida</taxon>
        <taxon>Niphatidae</taxon>
        <taxon>Amphimedon</taxon>
    </lineage>
</organism>
<dbReference type="KEGG" id="aqu:100641841"/>
<evidence type="ECO:0000313" key="3">
    <source>
        <dbReference type="Proteomes" id="UP000007879"/>
    </source>
</evidence>
<keyword evidence="3" id="KW-1185">Reference proteome</keyword>
<dbReference type="InParanoid" id="A0A1X7V7X9"/>
<evidence type="ECO:0000313" key="2">
    <source>
        <dbReference type="EnsemblMetazoa" id="Aqu2.1.36400_001"/>
    </source>
</evidence>
<accession>A0A1X7V7X9</accession>
<dbReference type="Pfam" id="PF15093">
    <property type="entry name" value="SPMIP4-like"/>
    <property type="match status" value="1"/>
</dbReference>
<proteinExistence type="predicted"/>
<dbReference type="OMA" id="YASHISK"/>
<dbReference type="PANTHER" id="PTHR31393">
    <property type="entry name" value="C5ORF31"/>
    <property type="match status" value="1"/>
</dbReference>
<feature type="region of interest" description="Disordered" evidence="1">
    <location>
        <begin position="413"/>
        <end position="445"/>
    </location>
</feature>
<feature type="compositionally biased region" description="Polar residues" evidence="1">
    <location>
        <begin position="311"/>
        <end position="325"/>
    </location>
</feature>
<dbReference type="InterPro" id="IPR027886">
    <property type="entry name" value="SPMIP4"/>
</dbReference>
<dbReference type="EnsemblMetazoa" id="Aqu2.1.36400_001">
    <property type="protein sequence ID" value="Aqu2.1.36400_001"/>
    <property type="gene ID" value="Aqu2.1.36400"/>
</dbReference>
<reference evidence="3" key="1">
    <citation type="journal article" date="2010" name="Nature">
        <title>The Amphimedon queenslandica genome and the evolution of animal complexity.</title>
        <authorList>
            <person name="Srivastava M."/>
            <person name="Simakov O."/>
            <person name="Chapman J."/>
            <person name="Fahey B."/>
            <person name="Gauthier M.E."/>
            <person name="Mitros T."/>
            <person name="Richards G.S."/>
            <person name="Conaco C."/>
            <person name="Dacre M."/>
            <person name="Hellsten U."/>
            <person name="Larroux C."/>
            <person name="Putnam N.H."/>
            <person name="Stanke M."/>
            <person name="Adamska M."/>
            <person name="Darling A."/>
            <person name="Degnan S.M."/>
            <person name="Oakley T.H."/>
            <person name="Plachetzki D.C."/>
            <person name="Zhai Y."/>
            <person name="Adamski M."/>
            <person name="Calcino A."/>
            <person name="Cummins S.F."/>
            <person name="Goodstein D.M."/>
            <person name="Harris C."/>
            <person name="Jackson D.J."/>
            <person name="Leys S.P."/>
            <person name="Shu S."/>
            <person name="Woodcroft B.J."/>
            <person name="Vervoort M."/>
            <person name="Kosik K.S."/>
            <person name="Manning G."/>
            <person name="Degnan B.M."/>
            <person name="Rokhsar D.S."/>
        </authorList>
    </citation>
    <scope>NUCLEOTIDE SEQUENCE [LARGE SCALE GENOMIC DNA]</scope>
</reference>
<feature type="compositionally biased region" description="Polar residues" evidence="1">
    <location>
        <begin position="339"/>
        <end position="355"/>
    </location>
</feature>
<dbReference type="Proteomes" id="UP000007879">
    <property type="component" value="Unassembled WGS sequence"/>
</dbReference>
<feature type="compositionally biased region" description="Polar residues" evidence="1">
    <location>
        <begin position="372"/>
        <end position="383"/>
    </location>
</feature>
<dbReference type="EnsemblMetazoa" id="XM_003385232.3">
    <property type="protein sequence ID" value="XP_003385280.1"/>
    <property type="gene ID" value="LOC100641841"/>
</dbReference>
<feature type="region of interest" description="Disordered" evidence="1">
    <location>
        <begin position="290"/>
        <end position="389"/>
    </location>
</feature>